<keyword evidence="3" id="KW-1185">Reference proteome</keyword>
<dbReference type="Pfam" id="PF13649">
    <property type="entry name" value="Methyltransf_25"/>
    <property type="match status" value="1"/>
</dbReference>
<dbReference type="InterPro" id="IPR029063">
    <property type="entry name" value="SAM-dependent_MTases_sf"/>
</dbReference>
<dbReference type="InterPro" id="IPR041698">
    <property type="entry name" value="Methyltransf_25"/>
</dbReference>
<evidence type="ECO:0000313" key="3">
    <source>
        <dbReference type="Proteomes" id="UP000095751"/>
    </source>
</evidence>
<dbReference type="KEGG" id="fcy:FRACYDRAFT_247974"/>
<name>A0A1E7EUK4_9STRA</name>
<gene>
    <name evidence="2" type="ORF">FRACYDRAFT_247974</name>
</gene>
<reference evidence="2 3" key="1">
    <citation type="submission" date="2016-09" db="EMBL/GenBank/DDBJ databases">
        <title>Extensive genetic diversity and differential bi-allelic expression allows diatom success in the polar Southern Ocean.</title>
        <authorList>
            <consortium name="DOE Joint Genome Institute"/>
            <person name="Mock T."/>
            <person name="Otillar R.P."/>
            <person name="Strauss J."/>
            <person name="Dupont C."/>
            <person name="Frickenhaus S."/>
            <person name="Maumus F."/>
            <person name="Mcmullan M."/>
            <person name="Sanges R."/>
            <person name="Schmutz J."/>
            <person name="Toseland A."/>
            <person name="Valas R."/>
            <person name="Veluchamy A."/>
            <person name="Ward B.J."/>
            <person name="Allen A."/>
            <person name="Barry K."/>
            <person name="Falciatore A."/>
            <person name="Ferrante M."/>
            <person name="Fortunato A.E."/>
            <person name="Gloeckner G."/>
            <person name="Gruber A."/>
            <person name="Hipkin R."/>
            <person name="Janech M."/>
            <person name="Kroth P."/>
            <person name="Leese F."/>
            <person name="Lindquist E."/>
            <person name="Lyon B.R."/>
            <person name="Martin J."/>
            <person name="Mayer C."/>
            <person name="Parker M."/>
            <person name="Quesneville H."/>
            <person name="Raymond J."/>
            <person name="Uhlig C."/>
            <person name="Valentin K.U."/>
            <person name="Worden A.Z."/>
            <person name="Armbrust E.V."/>
            <person name="Bowler C."/>
            <person name="Green B."/>
            <person name="Moulton V."/>
            <person name="Van Oosterhout C."/>
            <person name="Grigoriev I."/>
        </authorList>
    </citation>
    <scope>NUCLEOTIDE SEQUENCE [LARGE SCALE GENOMIC DNA]</scope>
    <source>
        <strain evidence="2 3">CCMP1102</strain>
    </source>
</reference>
<protein>
    <recommendedName>
        <fullName evidence="1">Methyltransferase domain-containing protein</fullName>
    </recommendedName>
</protein>
<proteinExistence type="predicted"/>
<evidence type="ECO:0000313" key="2">
    <source>
        <dbReference type="EMBL" id="OEU09718.1"/>
    </source>
</evidence>
<dbReference type="CDD" id="cd02440">
    <property type="entry name" value="AdoMet_MTases"/>
    <property type="match status" value="1"/>
</dbReference>
<dbReference type="SUPFAM" id="SSF53335">
    <property type="entry name" value="S-adenosyl-L-methionine-dependent methyltransferases"/>
    <property type="match status" value="1"/>
</dbReference>
<feature type="domain" description="Methyltransferase" evidence="1">
    <location>
        <begin position="28"/>
        <end position="68"/>
    </location>
</feature>
<dbReference type="Proteomes" id="UP000095751">
    <property type="component" value="Unassembled WGS sequence"/>
</dbReference>
<dbReference type="Gene3D" id="3.40.50.150">
    <property type="entry name" value="Vaccinia Virus protein VP39"/>
    <property type="match status" value="1"/>
</dbReference>
<organism evidence="2 3">
    <name type="scientific">Fragilariopsis cylindrus CCMP1102</name>
    <dbReference type="NCBI Taxonomy" id="635003"/>
    <lineage>
        <taxon>Eukaryota</taxon>
        <taxon>Sar</taxon>
        <taxon>Stramenopiles</taxon>
        <taxon>Ochrophyta</taxon>
        <taxon>Bacillariophyta</taxon>
        <taxon>Bacillariophyceae</taxon>
        <taxon>Bacillariophycidae</taxon>
        <taxon>Bacillariales</taxon>
        <taxon>Bacillariaceae</taxon>
        <taxon>Fragilariopsis</taxon>
    </lineage>
</organism>
<accession>A0A1E7EUK4</accession>
<evidence type="ECO:0000259" key="1">
    <source>
        <dbReference type="Pfam" id="PF13649"/>
    </source>
</evidence>
<dbReference type="AlphaFoldDB" id="A0A1E7EUK4"/>
<dbReference type="InParanoid" id="A0A1E7EUK4"/>
<sequence length="123" mass="13504">MIYQEKNLKKSISISSSTEKRKKKELLILGLGCGFGELSHALTHNRGHDATGIDVNEKATETARQKAACGSMQLLLSTIGDNEKRINALHFGPPNQGGSTIIISETLYLLPVQYTSIMQYNII</sequence>
<dbReference type="EMBL" id="KV784374">
    <property type="protein sequence ID" value="OEU09718.1"/>
    <property type="molecule type" value="Genomic_DNA"/>
</dbReference>